<comment type="caution">
    <text evidence="1">The sequence shown here is derived from an EMBL/GenBank/DDBJ whole genome shotgun (WGS) entry which is preliminary data.</text>
</comment>
<dbReference type="STRING" id="721133.SAMN05216176_105131"/>
<dbReference type="eggNOG" id="COG5589">
    <property type="taxonomic scope" value="Bacteria"/>
</dbReference>
<evidence type="ECO:0000313" key="2">
    <source>
        <dbReference type="Proteomes" id="UP000007374"/>
    </source>
</evidence>
<keyword evidence="2" id="KW-1185">Reference proteome</keyword>
<dbReference type="OrthoDB" id="7875767at2"/>
<name>K2NUW9_9HYPH</name>
<protein>
    <recommendedName>
        <fullName evidence="3">TIGR02444 family protein</fullName>
    </recommendedName>
</protein>
<dbReference type="PATRIC" id="fig|1231190.3.peg.1502"/>
<gene>
    <name evidence="1" type="ORF">NA8A_07159</name>
</gene>
<dbReference type="Pfam" id="PF09523">
    <property type="entry name" value="DUF2390"/>
    <property type="match status" value="1"/>
</dbReference>
<evidence type="ECO:0008006" key="3">
    <source>
        <dbReference type="Google" id="ProtNLM"/>
    </source>
</evidence>
<reference evidence="1 2" key="1">
    <citation type="journal article" date="2012" name="J. Bacteriol.">
        <title>Genome Sequence of Nitratireductor indicus Type Strain C115.</title>
        <authorList>
            <person name="Lai Q."/>
            <person name="Li G."/>
            <person name="Yu Z."/>
            <person name="Shao Z."/>
        </authorList>
    </citation>
    <scope>NUCLEOTIDE SEQUENCE [LARGE SCALE GENOMIC DNA]</scope>
    <source>
        <strain evidence="1 2">C115</strain>
    </source>
</reference>
<dbReference type="RefSeq" id="WP_009756249.1">
    <property type="nucleotide sequence ID" value="NZ_AMSI01000004.1"/>
</dbReference>
<sequence>MQEAAPPQLDLDGEIWRFALEFYGASGVSETCLRLQDEAGLDVVAAIVILYAEAKLHRRLTAGQVQQLQSDMKSWRDETVLPLRDLRRRLKAPPSSFPAAETEGLRNLIKKAELRSEQIQLAMGEHWLATLPALEGLAVEAALGLLLNPSSGTLPDDATTLIEHLVKAATKAASGS</sequence>
<dbReference type="EMBL" id="AMSI01000004">
    <property type="protein sequence ID" value="EKF43095.1"/>
    <property type="molecule type" value="Genomic_DNA"/>
</dbReference>
<dbReference type="InterPro" id="IPR012659">
    <property type="entry name" value="CHP02444"/>
</dbReference>
<accession>K2NUW9</accession>
<dbReference type="Proteomes" id="UP000007374">
    <property type="component" value="Unassembled WGS sequence"/>
</dbReference>
<evidence type="ECO:0000313" key="1">
    <source>
        <dbReference type="EMBL" id="EKF43095.1"/>
    </source>
</evidence>
<dbReference type="AlphaFoldDB" id="K2NUW9"/>
<dbReference type="NCBIfam" id="TIGR02444">
    <property type="entry name" value="TIGR02444 family protein"/>
    <property type="match status" value="1"/>
</dbReference>
<organism evidence="1 2">
    <name type="scientific">Nitratireductor indicus C115</name>
    <dbReference type="NCBI Taxonomy" id="1231190"/>
    <lineage>
        <taxon>Bacteria</taxon>
        <taxon>Pseudomonadati</taxon>
        <taxon>Pseudomonadota</taxon>
        <taxon>Alphaproteobacteria</taxon>
        <taxon>Hyphomicrobiales</taxon>
        <taxon>Phyllobacteriaceae</taxon>
        <taxon>Nitratireductor</taxon>
    </lineage>
</organism>
<proteinExistence type="predicted"/>